<protein>
    <recommendedName>
        <fullName evidence="3">Secreted protein</fullName>
    </recommendedName>
</protein>
<gene>
    <name evidence="1" type="ORF">BaRGS_00016512</name>
</gene>
<evidence type="ECO:0000313" key="2">
    <source>
        <dbReference type="Proteomes" id="UP001519460"/>
    </source>
</evidence>
<keyword evidence="2" id="KW-1185">Reference proteome</keyword>
<evidence type="ECO:0008006" key="3">
    <source>
        <dbReference type="Google" id="ProtNLM"/>
    </source>
</evidence>
<sequence length="70" mass="7827">MGVILCVTTVAMLRAVRSNKAEYYRSTAAVACSAWKTVLIAVAERPRLVCCWSGKEMDLCLDYDLIWLVV</sequence>
<dbReference type="AlphaFoldDB" id="A0ABD0KYJ7"/>
<accession>A0ABD0KYJ7</accession>
<comment type="caution">
    <text evidence="1">The sequence shown here is derived from an EMBL/GenBank/DDBJ whole genome shotgun (WGS) entry which is preliminary data.</text>
</comment>
<reference evidence="1 2" key="1">
    <citation type="journal article" date="2023" name="Sci. Data">
        <title>Genome assembly of the Korean intertidal mud-creeper Batillaria attramentaria.</title>
        <authorList>
            <person name="Patra A.K."/>
            <person name="Ho P.T."/>
            <person name="Jun S."/>
            <person name="Lee S.J."/>
            <person name="Kim Y."/>
            <person name="Won Y.J."/>
        </authorList>
    </citation>
    <scope>NUCLEOTIDE SEQUENCE [LARGE SCALE GENOMIC DNA]</scope>
    <source>
        <strain evidence="1">Wonlab-2016</strain>
    </source>
</reference>
<organism evidence="1 2">
    <name type="scientific">Batillaria attramentaria</name>
    <dbReference type="NCBI Taxonomy" id="370345"/>
    <lineage>
        <taxon>Eukaryota</taxon>
        <taxon>Metazoa</taxon>
        <taxon>Spiralia</taxon>
        <taxon>Lophotrochozoa</taxon>
        <taxon>Mollusca</taxon>
        <taxon>Gastropoda</taxon>
        <taxon>Caenogastropoda</taxon>
        <taxon>Sorbeoconcha</taxon>
        <taxon>Cerithioidea</taxon>
        <taxon>Batillariidae</taxon>
        <taxon>Batillaria</taxon>
    </lineage>
</organism>
<proteinExistence type="predicted"/>
<evidence type="ECO:0000313" key="1">
    <source>
        <dbReference type="EMBL" id="KAK7492215.1"/>
    </source>
</evidence>
<name>A0ABD0KYJ7_9CAEN</name>
<dbReference type="Proteomes" id="UP001519460">
    <property type="component" value="Unassembled WGS sequence"/>
</dbReference>
<dbReference type="EMBL" id="JACVVK020000105">
    <property type="protein sequence ID" value="KAK7492215.1"/>
    <property type="molecule type" value="Genomic_DNA"/>
</dbReference>